<organism evidence="1 2">
    <name type="scientific">Riccia sorocarpa</name>
    <dbReference type="NCBI Taxonomy" id="122646"/>
    <lineage>
        <taxon>Eukaryota</taxon>
        <taxon>Viridiplantae</taxon>
        <taxon>Streptophyta</taxon>
        <taxon>Embryophyta</taxon>
        <taxon>Marchantiophyta</taxon>
        <taxon>Marchantiopsida</taxon>
        <taxon>Marchantiidae</taxon>
        <taxon>Marchantiales</taxon>
        <taxon>Ricciaceae</taxon>
        <taxon>Riccia</taxon>
    </lineage>
</organism>
<dbReference type="Proteomes" id="UP001633002">
    <property type="component" value="Unassembled WGS sequence"/>
</dbReference>
<keyword evidence="2" id="KW-1185">Reference proteome</keyword>
<sequence>MAHFPRDPAESHSMQWPDVNFRLPGSSILRPASLDSIAAQAFAEPAGFVRPATKYSLRRPIIPKIVRHFRIVQHWRENQKVRWEKGQIKINPVTQFALEDLEVSCSPEVRWGGRYDLLPFEEGTRQWEVANQCAKKFRKSHWSRLGGCFLFLRRGSKQVEIYGKTSLEPYFLSSDSDWRRVRSAKNNCASIVYVPDPFTMMSEDQRRIYCAAADSRTRCEFGPVGDALVEPIEKEDLEDPLDCIVVSSSQMESRSTPTSRLSDAFESIASQYEELGRDERGRSLCVIRQRGLSPDSSPTITECHVTNVGTVKSLPRQRPQWRAIGESSGKNDVGNDDTEFERPNRSILVNFTDGYAPLEALDRYELLLTSWMQAQSHFHDLLKHSSSESASSTEAELGRWEKWKAGTIFLQCFTEALFEALSTSLRTEVHDAILFLNKRRLGFRGLRPAELKHEVVLALSTLHFAPYNVSTFEKFFLERAIPSWDLWDRIEEIVGPVDLPLIFTDGGVTYEELKNNLLTSAFTTASELGSEETLELLYRSGKDWYSEKLVYEKEVSTYTVARPGSKNEHDKENDLILGAQQDMDSKWLEFQRYIICCWSMKEVRELCDVQRPLRVTVCPEDEFDSLRKSL</sequence>
<comment type="caution">
    <text evidence="1">The sequence shown here is derived from an EMBL/GenBank/DDBJ whole genome shotgun (WGS) entry which is preliminary data.</text>
</comment>
<reference evidence="1 2" key="1">
    <citation type="submission" date="2024-09" db="EMBL/GenBank/DDBJ databases">
        <title>Chromosome-scale assembly of Riccia sorocarpa.</title>
        <authorList>
            <person name="Paukszto L."/>
        </authorList>
    </citation>
    <scope>NUCLEOTIDE SEQUENCE [LARGE SCALE GENOMIC DNA]</scope>
    <source>
        <strain evidence="1">LP-2024</strain>
        <tissue evidence="1">Aerial parts of the thallus</tissue>
    </source>
</reference>
<protein>
    <submittedName>
        <fullName evidence="1">Uncharacterized protein</fullName>
    </submittedName>
</protein>
<proteinExistence type="predicted"/>
<evidence type="ECO:0000313" key="2">
    <source>
        <dbReference type="Proteomes" id="UP001633002"/>
    </source>
</evidence>
<evidence type="ECO:0000313" key="1">
    <source>
        <dbReference type="EMBL" id="KAL3682111.1"/>
    </source>
</evidence>
<dbReference type="AlphaFoldDB" id="A0ABD3GU67"/>
<dbReference type="EMBL" id="JBJQOH010000006">
    <property type="protein sequence ID" value="KAL3682111.1"/>
    <property type="molecule type" value="Genomic_DNA"/>
</dbReference>
<accession>A0ABD3GU67</accession>
<gene>
    <name evidence="1" type="ORF">R1sor_000133</name>
</gene>
<name>A0ABD3GU67_9MARC</name>